<keyword evidence="2" id="KW-1185">Reference proteome</keyword>
<sequence>MVSSTCERVHFEVDVEECRHQTISQQQIMLDRSFRVERGIMTWVCANADSTKKNACTCNGKLLHLNRILTHSQINVTETTTQQAFVISIPEVSP</sequence>
<dbReference type="AlphaFoldDB" id="A0A3Q7F1I7"/>
<accession>A0A3Q7F1I7</accession>
<proteinExistence type="predicted"/>
<reference evidence="1" key="1">
    <citation type="journal article" date="2012" name="Nature">
        <title>The tomato genome sequence provides insights into fleshy fruit evolution.</title>
        <authorList>
            <consortium name="Tomato Genome Consortium"/>
        </authorList>
    </citation>
    <scope>NUCLEOTIDE SEQUENCE [LARGE SCALE GENOMIC DNA]</scope>
    <source>
        <strain evidence="1">cv. Heinz 1706</strain>
    </source>
</reference>
<dbReference type="InParanoid" id="A0A3Q7F1I7"/>
<organism evidence="1">
    <name type="scientific">Solanum lycopersicum</name>
    <name type="common">Tomato</name>
    <name type="synonym">Lycopersicon esculentum</name>
    <dbReference type="NCBI Taxonomy" id="4081"/>
    <lineage>
        <taxon>Eukaryota</taxon>
        <taxon>Viridiplantae</taxon>
        <taxon>Streptophyta</taxon>
        <taxon>Embryophyta</taxon>
        <taxon>Tracheophyta</taxon>
        <taxon>Spermatophyta</taxon>
        <taxon>Magnoliopsida</taxon>
        <taxon>eudicotyledons</taxon>
        <taxon>Gunneridae</taxon>
        <taxon>Pentapetalae</taxon>
        <taxon>asterids</taxon>
        <taxon>lamiids</taxon>
        <taxon>Solanales</taxon>
        <taxon>Solanaceae</taxon>
        <taxon>Solanoideae</taxon>
        <taxon>Solaneae</taxon>
        <taxon>Solanum</taxon>
        <taxon>Solanum subgen. Lycopersicon</taxon>
    </lineage>
</organism>
<dbReference type="Proteomes" id="UP000004994">
    <property type="component" value="Chromosome 2"/>
</dbReference>
<dbReference type="Gramene" id="Solyc02g068645.1.1">
    <property type="protein sequence ID" value="Solyc02g068645.1.1"/>
    <property type="gene ID" value="Solyc02g068645.1"/>
</dbReference>
<evidence type="ECO:0000313" key="1">
    <source>
        <dbReference type="EnsemblPlants" id="Solyc02g068645.1.1"/>
    </source>
</evidence>
<evidence type="ECO:0000313" key="2">
    <source>
        <dbReference type="Proteomes" id="UP000004994"/>
    </source>
</evidence>
<dbReference type="EnsemblPlants" id="Solyc02g068645.1.1">
    <property type="protein sequence ID" value="Solyc02g068645.1.1"/>
    <property type="gene ID" value="Solyc02g068645.1"/>
</dbReference>
<reference evidence="1" key="2">
    <citation type="submission" date="2019-01" db="UniProtKB">
        <authorList>
            <consortium name="EnsemblPlants"/>
        </authorList>
    </citation>
    <scope>IDENTIFICATION</scope>
    <source>
        <strain evidence="1">cv. Heinz 1706</strain>
    </source>
</reference>
<name>A0A3Q7F1I7_SOLLC</name>
<protein>
    <submittedName>
        <fullName evidence="1">Uncharacterized protein</fullName>
    </submittedName>
</protein>